<keyword evidence="3" id="KW-1185">Reference proteome</keyword>
<dbReference type="InterPro" id="IPR002035">
    <property type="entry name" value="VWF_A"/>
</dbReference>
<dbReference type="AlphaFoldDB" id="A0AAD8C6T9"/>
<comment type="caution">
    <text evidence="2">The sequence shown here is derived from an EMBL/GenBank/DDBJ whole genome shotgun (WGS) entry which is preliminary data.</text>
</comment>
<gene>
    <name evidence="2" type="ORF">Bpfe_003281</name>
</gene>
<dbReference type="PANTHER" id="PTHR24020:SF84">
    <property type="entry name" value="VWFA DOMAIN-CONTAINING PROTEIN"/>
    <property type="match status" value="1"/>
</dbReference>
<dbReference type="GO" id="GO:0005581">
    <property type="term" value="C:collagen trimer"/>
    <property type="evidence" value="ECO:0007669"/>
    <property type="project" value="UniProtKB-KW"/>
</dbReference>
<organism evidence="2 3">
    <name type="scientific">Biomphalaria pfeifferi</name>
    <name type="common">Bloodfluke planorb</name>
    <name type="synonym">Freshwater snail</name>
    <dbReference type="NCBI Taxonomy" id="112525"/>
    <lineage>
        <taxon>Eukaryota</taxon>
        <taxon>Metazoa</taxon>
        <taxon>Spiralia</taxon>
        <taxon>Lophotrochozoa</taxon>
        <taxon>Mollusca</taxon>
        <taxon>Gastropoda</taxon>
        <taxon>Heterobranchia</taxon>
        <taxon>Euthyneura</taxon>
        <taxon>Panpulmonata</taxon>
        <taxon>Hygrophila</taxon>
        <taxon>Lymnaeoidea</taxon>
        <taxon>Planorbidae</taxon>
        <taxon>Biomphalaria</taxon>
    </lineage>
</organism>
<protein>
    <submittedName>
        <fullName evidence="2">Collagen alpha-1(XIV) chain</fullName>
    </submittedName>
</protein>
<proteinExistence type="predicted"/>
<dbReference type="InterPro" id="IPR050525">
    <property type="entry name" value="ECM_Assembly_Org"/>
</dbReference>
<dbReference type="Pfam" id="PF00092">
    <property type="entry name" value="VWA"/>
    <property type="match status" value="1"/>
</dbReference>
<dbReference type="EMBL" id="JASAOG010000008">
    <property type="protein sequence ID" value="KAK0067183.1"/>
    <property type="molecule type" value="Genomic_DNA"/>
</dbReference>
<reference evidence="2" key="2">
    <citation type="submission" date="2023-04" db="EMBL/GenBank/DDBJ databases">
        <authorList>
            <person name="Bu L."/>
            <person name="Lu L."/>
            <person name="Laidemitt M.R."/>
            <person name="Zhang S.M."/>
            <person name="Mutuku M."/>
            <person name="Mkoji G."/>
            <person name="Steinauer M."/>
            <person name="Loker E.S."/>
        </authorList>
    </citation>
    <scope>NUCLEOTIDE SEQUENCE</scope>
    <source>
        <strain evidence="2">KasaAsao</strain>
        <tissue evidence="2">Whole Snail</tissue>
    </source>
</reference>
<feature type="non-terminal residue" evidence="2">
    <location>
        <position position="91"/>
    </location>
</feature>
<evidence type="ECO:0000313" key="3">
    <source>
        <dbReference type="Proteomes" id="UP001233172"/>
    </source>
</evidence>
<dbReference type="Gene3D" id="3.40.50.410">
    <property type="entry name" value="von Willebrand factor, type A domain"/>
    <property type="match status" value="1"/>
</dbReference>
<reference evidence="2" key="1">
    <citation type="journal article" date="2023" name="PLoS Negl. Trop. Dis.">
        <title>A genome sequence for Biomphalaria pfeifferi, the major vector snail for the human-infecting parasite Schistosoma mansoni.</title>
        <authorList>
            <person name="Bu L."/>
            <person name="Lu L."/>
            <person name="Laidemitt M.R."/>
            <person name="Zhang S.M."/>
            <person name="Mutuku M."/>
            <person name="Mkoji G."/>
            <person name="Steinauer M."/>
            <person name="Loker E.S."/>
        </authorList>
    </citation>
    <scope>NUCLEOTIDE SEQUENCE</scope>
    <source>
        <strain evidence="2">KasaAsao</strain>
    </source>
</reference>
<dbReference type="PROSITE" id="PS50234">
    <property type="entry name" value="VWFA"/>
    <property type="match status" value="1"/>
</dbReference>
<evidence type="ECO:0000259" key="1">
    <source>
        <dbReference type="PROSITE" id="PS50234"/>
    </source>
</evidence>
<dbReference type="Proteomes" id="UP001233172">
    <property type="component" value="Unassembled WGS sequence"/>
</dbReference>
<feature type="non-terminal residue" evidence="2">
    <location>
        <position position="1"/>
    </location>
</feature>
<dbReference type="InterPro" id="IPR036465">
    <property type="entry name" value="vWFA_dom_sf"/>
</dbReference>
<sequence>ILSFVKDFLSKTDIDSGNVRVGLITYSNEVSQEFYLNSAFTKREILELVDDVKYNFGSTNTAEALEIMRNVMFSPEKGDRADVPNFAIVLT</sequence>
<dbReference type="SUPFAM" id="SSF53300">
    <property type="entry name" value="vWA-like"/>
    <property type="match status" value="1"/>
</dbReference>
<accession>A0AAD8C6T9</accession>
<keyword evidence="2" id="KW-0176">Collagen</keyword>
<dbReference type="PANTHER" id="PTHR24020">
    <property type="entry name" value="COLLAGEN ALPHA"/>
    <property type="match status" value="1"/>
</dbReference>
<evidence type="ECO:0000313" key="2">
    <source>
        <dbReference type="EMBL" id="KAK0067183.1"/>
    </source>
</evidence>
<feature type="domain" description="VWFA" evidence="1">
    <location>
        <begin position="1"/>
        <end position="91"/>
    </location>
</feature>
<name>A0AAD8C6T9_BIOPF</name>